<feature type="region of interest" description="Disordered" evidence="6">
    <location>
        <begin position="1"/>
        <end position="37"/>
    </location>
</feature>
<dbReference type="FunFam" id="1.20.1250.20:FF:000247">
    <property type="entry name" value="MFS general substrate transporter"/>
    <property type="match status" value="1"/>
</dbReference>
<dbReference type="PANTHER" id="PTHR43791:SF104">
    <property type="entry name" value="MAJOR FACILITATOR SUPERFAMILY (MFS) PROFILE DOMAIN-CONTAINING PROTEIN-RELATED"/>
    <property type="match status" value="1"/>
</dbReference>
<dbReference type="Pfam" id="PF07690">
    <property type="entry name" value="MFS_1"/>
    <property type="match status" value="1"/>
</dbReference>
<evidence type="ECO:0000256" key="5">
    <source>
        <dbReference type="ARBA" id="ARBA00023136"/>
    </source>
</evidence>
<feature type="transmembrane region" description="Helical" evidence="7">
    <location>
        <begin position="187"/>
        <end position="207"/>
    </location>
</feature>
<dbReference type="GO" id="GO:0016020">
    <property type="term" value="C:membrane"/>
    <property type="evidence" value="ECO:0007669"/>
    <property type="project" value="UniProtKB-SubCell"/>
</dbReference>
<keyword evidence="4 7" id="KW-1133">Transmembrane helix</keyword>
<evidence type="ECO:0000256" key="1">
    <source>
        <dbReference type="ARBA" id="ARBA00004141"/>
    </source>
</evidence>
<dbReference type="GO" id="GO:0022857">
    <property type="term" value="F:transmembrane transporter activity"/>
    <property type="evidence" value="ECO:0007669"/>
    <property type="project" value="InterPro"/>
</dbReference>
<reference evidence="8" key="1">
    <citation type="submission" date="2023-06" db="EMBL/GenBank/DDBJ databases">
        <authorList>
            <person name="Noh H."/>
        </authorList>
    </citation>
    <scope>NUCLEOTIDE SEQUENCE</scope>
    <source>
        <strain evidence="8">DUCC20226</strain>
    </source>
</reference>
<organism evidence="8 9">
    <name type="scientific">Phomopsis amygdali</name>
    <name type="common">Fusicoccum amygdali</name>
    <dbReference type="NCBI Taxonomy" id="1214568"/>
    <lineage>
        <taxon>Eukaryota</taxon>
        <taxon>Fungi</taxon>
        <taxon>Dikarya</taxon>
        <taxon>Ascomycota</taxon>
        <taxon>Pezizomycotina</taxon>
        <taxon>Sordariomycetes</taxon>
        <taxon>Sordariomycetidae</taxon>
        <taxon>Diaporthales</taxon>
        <taxon>Diaporthaceae</taxon>
        <taxon>Diaporthe</taxon>
    </lineage>
</organism>
<feature type="transmembrane region" description="Helical" evidence="7">
    <location>
        <begin position="332"/>
        <end position="352"/>
    </location>
</feature>
<dbReference type="Gene3D" id="1.20.1250.20">
    <property type="entry name" value="MFS general substrate transporter like domains"/>
    <property type="match status" value="1"/>
</dbReference>
<keyword evidence="2" id="KW-0813">Transport</keyword>
<evidence type="ECO:0000256" key="2">
    <source>
        <dbReference type="ARBA" id="ARBA00022448"/>
    </source>
</evidence>
<comment type="caution">
    <text evidence="8">The sequence shown here is derived from an EMBL/GenBank/DDBJ whole genome shotgun (WGS) entry which is preliminary data.</text>
</comment>
<proteinExistence type="predicted"/>
<dbReference type="SUPFAM" id="SSF103473">
    <property type="entry name" value="MFS general substrate transporter"/>
    <property type="match status" value="1"/>
</dbReference>
<dbReference type="InterPro" id="IPR036259">
    <property type="entry name" value="MFS_trans_sf"/>
</dbReference>
<evidence type="ECO:0000313" key="8">
    <source>
        <dbReference type="EMBL" id="KAK2606977.1"/>
    </source>
</evidence>
<dbReference type="Proteomes" id="UP001265746">
    <property type="component" value="Unassembled WGS sequence"/>
</dbReference>
<comment type="subcellular location">
    <subcellularLocation>
        <location evidence="1">Membrane</location>
        <topology evidence="1">Multi-pass membrane protein</topology>
    </subcellularLocation>
</comment>
<feature type="transmembrane region" description="Helical" evidence="7">
    <location>
        <begin position="250"/>
        <end position="271"/>
    </location>
</feature>
<feature type="compositionally biased region" description="Basic and acidic residues" evidence="6">
    <location>
        <begin position="12"/>
        <end position="24"/>
    </location>
</feature>
<dbReference type="InterPro" id="IPR011701">
    <property type="entry name" value="MFS"/>
</dbReference>
<dbReference type="FunFam" id="1.20.1250.20:FF:000106">
    <property type="entry name" value="MFS transporter, putative"/>
    <property type="match status" value="1"/>
</dbReference>
<feature type="transmembrane region" description="Helical" evidence="7">
    <location>
        <begin position="422"/>
        <end position="444"/>
    </location>
</feature>
<name>A0AAD9SFF5_PHOAM</name>
<dbReference type="PANTHER" id="PTHR43791">
    <property type="entry name" value="PERMEASE-RELATED"/>
    <property type="match status" value="1"/>
</dbReference>
<feature type="transmembrane region" description="Helical" evidence="7">
    <location>
        <begin position="364"/>
        <end position="383"/>
    </location>
</feature>
<feature type="transmembrane region" description="Helical" evidence="7">
    <location>
        <begin position="491"/>
        <end position="510"/>
    </location>
</feature>
<evidence type="ECO:0000256" key="7">
    <source>
        <dbReference type="SAM" id="Phobius"/>
    </source>
</evidence>
<dbReference type="AlphaFoldDB" id="A0AAD9SFF5"/>
<evidence type="ECO:0000256" key="3">
    <source>
        <dbReference type="ARBA" id="ARBA00022692"/>
    </source>
</evidence>
<evidence type="ECO:0000256" key="4">
    <source>
        <dbReference type="ARBA" id="ARBA00022989"/>
    </source>
</evidence>
<keyword evidence="9" id="KW-1185">Reference proteome</keyword>
<protein>
    <submittedName>
        <fullName evidence="8">Uncharacterized protein</fullName>
    </submittedName>
</protein>
<sequence>MSKIAPTAPEAYEPKDVEFAKDAVETSTSSKPSSVRLGESDGGVWASGGGIENYKPIPEYEGAHRYDPHFEWTENEEKRLVRRIDLKICAFVCLMFFCLQLDRGNISQALSDNMLSDLGMITNQYNTGQTIFYLSFLCAELPSQMLSKKLGPDMNIGIPIQMVLWSIISISQCRLTDYKSFYATRCLLGLVEGGFIPDVVLYLSFFYKSKELPIRLSFFWGSYITTQIISALLAYGILHLRSETGWAGWRWLFALEGGLTTIIGLFAAIYLPPSPTQTKGWFRGRDGWFNEREEKIMVNRVLRDDPAKGGMHNRQGLTLTLLWEALCDYDLWPIYLLGITWTIPATPITAYLTLNLKSLGFDTFGTNLLTIPAYVLFGIQLLWWTWVSERWNNRFGIVLVSMIWCFPLVLALELMPSNASPWAWYACSALLVGYPYIHAILVAITSRNAGSVRTRTVGSAIYNMAVQAGSIISSNIYRTDDAPYYRTGNKVLLGIIAWTACLIVAIKFYYKWRNATREKAWSAMSSEQRDEYLRTTKDQGNKRLDFRFAH</sequence>
<evidence type="ECO:0000313" key="9">
    <source>
        <dbReference type="Proteomes" id="UP001265746"/>
    </source>
</evidence>
<dbReference type="EMBL" id="JAUJFL010000003">
    <property type="protein sequence ID" value="KAK2606977.1"/>
    <property type="molecule type" value="Genomic_DNA"/>
</dbReference>
<feature type="transmembrane region" description="Helical" evidence="7">
    <location>
        <begin position="395"/>
        <end position="415"/>
    </location>
</feature>
<evidence type="ECO:0000256" key="6">
    <source>
        <dbReference type="SAM" id="MobiDB-lite"/>
    </source>
</evidence>
<feature type="transmembrane region" description="Helical" evidence="7">
    <location>
        <begin position="219"/>
        <end position="238"/>
    </location>
</feature>
<keyword evidence="3 7" id="KW-0812">Transmembrane</keyword>
<gene>
    <name evidence="8" type="ORF">N8I77_005693</name>
</gene>
<accession>A0AAD9SFF5</accession>
<keyword evidence="5 7" id="KW-0472">Membrane</keyword>